<keyword evidence="3" id="KW-1185">Reference proteome</keyword>
<feature type="transmembrane region" description="Helical" evidence="1">
    <location>
        <begin position="356"/>
        <end position="376"/>
    </location>
</feature>
<dbReference type="Pfam" id="PF03929">
    <property type="entry name" value="PepSY_TM"/>
    <property type="match status" value="1"/>
</dbReference>
<feature type="transmembrane region" description="Helical" evidence="1">
    <location>
        <begin position="164"/>
        <end position="184"/>
    </location>
</feature>
<dbReference type="RefSeq" id="WP_161074272.1">
    <property type="nucleotide sequence ID" value="NZ_WWCU01000030.1"/>
</dbReference>
<dbReference type="Proteomes" id="UP000450676">
    <property type="component" value="Unassembled WGS sequence"/>
</dbReference>
<organism evidence="2 3">
    <name type="scientific">Pseudoduganella aquatica</name>
    <dbReference type="NCBI Taxonomy" id="2660641"/>
    <lineage>
        <taxon>Bacteria</taxon>
        <taxon>Pseudomonadati</taxon>
        <taxon>Pseudomonadota</taxon>
        <taxon>Betaproteobacteria</taxon>
        <taxon>Burkholderiales</taxon>
        <taxon>Oxalobacteraceae</taxon>
        <taxon>Telluria group</taxon>
        <taxon>Pseudoduganella</taxon>
    </lineage>
</organism>
<evidence type="ECO:0000256" key="1">
    <source>
        <dbReference type="SAM" id="Phobius"/>
    </source>
</evidence>
<keyword evidence="1" id="KW-1133">Transmembrane helix</keyword>
<comment type="caution">
    <text evidence="2">The sequence shown here is derived from an EMBL/GenBank/DDBJ whole genome shotgun (WGS) entry which is preliminary data.</text>
</comment>
<sequence length="382" mass="41217">MSLTAAATPVSAQRRISFKPALVWLHRWAGLTLGLLFVLMGLSGALLVFEHDIDAALNPHLFHSATACAAPLGVDAAAQAVQAQWTKAKVGGVFLPRHEGGSLRVTFKAPGMETGEAMLDACTGALLGSRDRSAIGLGAQYWMPMVQTWHLNMFQGKSGRLAQGYIGAAIALLLAVGLYLAWPLKRQWRRALRIKLNQSAYRSHYDLHRSIGLLAALPLLLLALTGFYNGLPEVVGGMVARIADVGAERRSIARPALKKDESAISWGEAQAIAAPYLQGGATMAGISRQPDKGLYIARLVRADDWQRTGTLRIYIDMRSGKVLEAIDPLSGKAGDRFLAALFPLHSGQLGGTAVKWLLALAGLLPALFFITGITTWRLRRKK</sequence>
<name>A0A7X4HF06_9BURK</name>
<gene>
    <name evidence="2" type="ORF">GTP77_21885</name>
</gene>
<evidence type="ECO:0000313" key="3">
    <source>
        <dbReference type="Proteomes" id="UP000450676"/>
    </source>
</evidence>
<evidence type="ECO:0000313" key="2">
    <source>
        <dbReference type="EMBL" id="MYN09975.1"/>
    </source>
</evidence>
<proteinExistence type="predicted"/>
<accession>A0A7X4HF06</accession>
<protein>
    <submittedName>
        <fullName evidence="2">Iron-regulated protein</fullName>
    </submittedName>
</protein>
<feature type="transmembrane region" description="Helical" evidence="1">
    <location>
        <begin position="211"/>
        <end position="231"/>
    </location>
</feature>
<feature type="transmembrane region" description="Helical" evidence="1">
    <location>
        <begin position="28"/>
        <end position="49"/>
    </location>
</feature>
<keyword evidence="1" id="KW-0472">Membrane</keyword>
<dbReference type="PANTHER" id="PTHR34219">
    <property type="entry name" value="IRON-REGULATED INNER MEMBRANE PROTEIN-RELATED"/>
    <property type="match status" value="1"/>
</dbReference>
<reference evidence="2 3" key="1">
    <citation type="submission" date="2019-12" db="EMBL/GenBank/DDBJ databases">
        <title>Novel species isolated from a subtropical stream in China.</title>
        <authorList>
            <person name="Lu H."/>
        </authorList>
    </citation>
    <scope>NUCLEOTIDE SEQUENCE [LARGE SCALE GENOMIC DNA]</scope>
    <source>
        <strain evidence="2 3">FT127W</strain>
    </source>
</reference>
<keyword evidence="1" id="KW-0812">Transmembrane</keyword>
<dbReference type="EMBL" id="WWCU01000030">
    <property type="protein sequence ID" value="MYN09975.1"/>
    <property type="molecule type" value="Genomic_DNA"/>
</dbReference>
<dbReference type="AlphaFoldDB" id="A0A7X4HF06"/>
<dbReference type="InterPro" id="IPR005625">
    <property type="entry name" value="PepSY-ass_TM"/>
</dbReference>